<dbReference type="AlphaFoldDB" id="A0A4V6NYX3"/>
<sequence>MKKQLLQALRETRNDQIDELYMILNYVKVVKK</sequence>
<name>A0A4V6NYX3_9BACI</name>
<accession>A0A4V6NYX3</accession>
<evidence type="ECO:0000313" key="2">
    <source>
        <dbReference type="Proteomes" id="UP000295788"/>
    </source>
</evidence>
<proteinExistence type="predicted"/>
<dbReference type="EMBL" id="SMAB01000017">
    <property type="protein sequence ID" value="TCS80352.1"/>
    <property type="molecule type" value="Genomic_DNA"/>
</dbReference>
<comment type="caution">
    <text evidence="1">The sequence shown here is derived from an EMBL/GenBank/DDBJ whole genome shotgun (WGS) entry which is preliminary data.</text>
</comment>
<evidence type="ECO:0000313" key="1">
    <source>
        <dbReference type="EMBL" id="TCS80352.1"/>
    </source>
</evidence>
<keyword evidence="2" id="KW-1185">Reference proteome</keyword>
<protein>
    <submittedName>
        <fullName evidence="1">Uncharacterized protein</fullName>
    </submittedName>
</protein>
<dbReference type="Proteomes" id="UP000295788">
    <property type="component" value="Unassembled WGS sequence"/>
</dbReference>
<gene>
    <name evidence="1" type="ORF">EDD72_11719</name>
</gene>
<reference evidence="1 2" key="1">
    <citation type="submission" date="2019-03" db="EMBL/GenBank/DDBJ databases">
        <title>Genomic Encyclopedia of Type Strains, Phase IV (KMG-IV): sequencing the most valuable type-strain genomes for metagenomic binning, comparative biology and taxonomic classification.</title>
        <authorList>
            <person name="Goeker M."/>
        </authorList>
    </citation>
    <scope>NUCLEOTIDE SEQUENCE [LARGE SCALE GENOMIC DNA]</scope>
    <source>
        <strain evidence="1 2">DSM 23802</strain>
    </source>
</reference>
<organism evidence="1 2">
    <name type="scientific">Tepidibacillus fermentans</name>
    <dbReference type="NCBI Taxonomy" id="1281767"/>
    <lineage>
        <taxon>Bacteria</taxon>
        <taxon>Bacillati</taxon>
        <taxon>Bacillota</taxon>
        <taxon>Bacilli</taxon>
        <taxon>Bacillales</taxon>
        <taxon>Bacillaceae</taxon>
        <taxon>Tepidibacillus</taxon>
    </lineage>
</organism>